<feature type="transmembrane region" description="Helical" evidence="13">
    <location>
        <begin position="42"/>
        <end position="64"/>
    </location>
</feature>
<evidence type="ECO:0000256" key="3">
    <source>
        <dbReference type="ARBA" id="ARBA00022516"/>
    </source>
</evidence>
<evidence type="ECO:0000256" key="1">
    <source>
        <dbReference type="ARBA" id="ARBA00004141"/>
    </source>
</evidence>
<dbReference type="GO" id="GO:0006633">
    <property type="term" value="P:fatty acid biosynthetic process"/>
    <property type="evidence" value="ECO:0007669"/>
    <property type="project" value="UniProtKB-KW"/>
</dbReference>
<dbReference type="GO" id="GO:0016020">
    <property type="term" value="C:membrane"/>
    <property type="evidence" value="ECO:0007669"/>
    <property type="project" value="UniProtKB-SubCell"/>
</dbReference>
<dbReference type="AlphaFoldDB" id="A0A5C5VCQ9"/>
<comment type="similarity">
    <text evidence="2">Belongs to the fatty acid desaturase type 2 family.</text>
</comment>
<evidence type="ECO:0000256" key="6">
    <source>
        <dbReference type="ARBA" id="ARBA00022989"/>
    </source>
</evidence>
<dbReference type="Proteomes" id="UP000316714">
    <property type="component" value="Unassembled WGS sequence"/>
</dbReference>
<organism evidence="15 16">
    <name type="scientific">Posidoniimonas corsicana</name>
    <dbReference type="NCBI Taxonomy" id="1938618"/>
    <lineage>
        <taxon>Bacteria</taxon>
        <taxon>Pseudomonadati</taxon>
        <taxon>Planctomycetota</taxon>
        <taxon>Planctomycetia</taxon>
        <taxon>Pirellulales</taxon>
        <taxon>Lacipirellulaceae</taxon>
        <taxon>Posidoniimonas</taxon>
    </lineage>
</organism>
<dbReference type="PANTHER" id="PTHR11351">
    <property type="entry name" value="ACYL-COA DESATURASE"/>
    <property type="match status" value="1"/>
</dbReference>
<name>A0A5C5VCQ9_9BACT</name>
<keyword evidence="6 13" id="KW-1133">Transmembrane helix</keyword>
<evidence type="ECO:0000256" key="9">
    <source>
        <dbReference type="ARBA" id="ARBA00023098"/>
    </source>
</evidence>
<gene>
    <name evidence="15" type="ORF">KOR34_12830</name>
</gene>
<evidence type="ECO:0000256" key="7">
    <source>
        <dbReference type="ARBA" id="ARBA00023002"/>
    </source>
</evidence>
<keyword evidence="7" id="KW-0560">Oxidoreductase</keyword>
<dbReference type="PRINTS" id="PR00075">
    <property type="entry name" value="FACDDSATRASE"/>
</dbReference>
<feature type="region of interest" description="Disordered" evidence="12">
    <location>
        <begin position="1"/>
        <end position="26"/>
    </location>
</feature>
<keyword evidence="4 13" id="KW-0812">Transmembrane</keyword>
<dbReference type="RefSeq" id="WP_228714527.1">
    <property type="nucleotide sequence ID" value="NZ_SIHJ01000001.1"/>
</dbReference>
<evidence type="ECO:0000256" key="10">
    <source>
        <dbReference type="ARBA" id="ARBA00023136"/>
    </source>
</evidence>
<keyword evidence="9" id="KW-0443">Lipid metabolism</keyword>
<keyword evidence="3" id="KW-0444">Lipid biosynthesis</keyword>
<dbReference type="GO" id="GO:0016717">
    <property type="term" value="F:oxidoreductase activity, acting on paired donors, with oxidation of a pair of donors resulting in the reduction of molecular oxygen to two molecules of water"/>
    <property type="evidence" value="ECO:0007669"/>
    <property type="project" value="InterPro"/>
</dbReference>
<evidence type="ECO:0000256" key="11">
    <source>
        <dbReference type="ARBA" id="ARBA00023160"/>
    </source>
</evidence>
<keyword evidence="8" id="KW-0408">Iron</keyword>
<feature type="domain" description="Fatty acid desaturase" evidence="14">
    <location>
        <begin position="68"/>
        <end position="304"/>
    </location>
</feature>
<evidence type="ECO:0000313" key="16">
    <source>
        <dbReference type="Proteomes" id="UP000316714"/>
    </source>
</evidence>
<evidence type="ECO:0000256" key="8">
    <source>
        <dbReference type="ARBA" id="ARBA00023004"/>
    </source>
</evidence>
<feature type="transmembrane region" description="Helical" evidence="13">
    <location>
        <begin position="70"/>
        <end position="89"/>
    </location>
</feature>
<sequence length="330" mass="37950">MAADSTLELPDTDAPEADPVGAGADAGLRPLTRPPGVDGKIFWYYAVAFVLIHVAACLAFVPYFFSWSGVVLAVLGYYWIGAIGINLCYHRLLTHRGFVCPKWLEHFFAILGVCNLQDAPARWVAIHRMHHQFSDMDRDPHSPLVDFLWGHVGWLVYQNKYFATADFYDRYARDLLKDRFYMRLEKNFMWFWVYVIHAALFYGAGFAVGWATSGTTAGGVQLAMSWLVWAVFVRTVAVWHVTWAVNSVTHLWGYRNYDTKDASRNSWWVALLTSGEGWHNNHHAKPRCVAHGHRWWELDATYWVVLVLERLGLATEVVHPKRYEPSEARR</sequence>
<evidence type="ECO:0000256" key="5">
    <source>
        <dbReference type="ARBA" id="ARBA00022832"/>
    </source>
</evidence>
<dbReference type="InterPro" id="IPR005804">
    <property type="entry name" value="FA_desaturase_dom"/>
</dbReference>
<proteinExistence type="inferred from homology"/>
<evidence type="ECO:0000256" key="4">
    <source>
        <dbReference type="ARBA" id="ARBA00022692"/>
    </source>
</evidence>
<reference evidence="15 16" key="1">
    <citation type="submission" date="2019-02" db="EMBL/GenBank/DDBJ databases">
        <title>Deep-cultivation of Planctomycetes and their phenomic and genomic characterization uncovers novel biology.</title>
        <authorList>
            <person name="Wiegand S."/>
            <person name="Jogler M."/>
            <person name="Boedeker C."/>
            <person name="Pinto D."/>
            <person name="Vollmers J."/>
            <person name="Rivas-Marin E."/>
            <person name="Kohn T."/>
            <person name="Peeters S.H."/>
            <person name="Heuer A."/>
            <person name="Rast P."/>
            <person name="Oberbeckmann S."/>
            <person name="Bunk B."/>
            <person name="Jeske O."/>
            <person name="Meyerdierks A."/>
            <person name="Storesund J.E."/>
            <person name="Kallscheuer N."/>
            <person name="Luecker S."/>
            <person name="Lage O.M."/>
            <person name="Pohl T."/>
            <person name="Merkel B.J."/>
            <person name="Hornburger P."/>
            <person name="Mueller R.-W."/>
            <person name="Bruemmer F."/>
            <person name="Labrenz M."/>
            <person name="Spormann A.M."/>
            <person name="Op Den Camp H."/>
            <person name="Overmann J."/>
            <person name="Amann R."/>
            <person name="Jetten M.S.M."/>
            <person name="Mascher T."/>
            <person name="Medema M.H."/>
            <person name="Devos D.P."/>
            <person name="Kaster A.-K."/>
            <person name="Ovreas L."/>
            <person name="Rohde M."/>
            <person name="Galperin M.Y."/>
            <person name="Jogler C."/>
        </authorList>
    </citation>
    <scope>NUCLEOTIDE SEQUENCE [LARGE SCALE GENOMIC DNA]</scope>
    <source>
        <strain evidence="15 16">KOR34</strain>
    </source>
</reference>
<dbReference type="CDD" id="cd03505">
    <property type="entry name" value="Delta9-FADS-like"/>
    <property type="match status" value="1"/>
</dbReference>
<evidence type="ECO:0000313" key="15">
    <source>
        <dbReference type="EMBL" id="TWT36378.1"/>
    </source>
</evidence>
<comment type="caution">
    <text evidence="15">The sequence shown here is derived from an EMBL/GenBank/DDBJ whole genome shotgun (WGS) entry which is preliminary data.</text>
</comment>
<dbReference type="Pfam" id="PF00487">
    <property type="entry name" value="FA_desaturase"/>
    <property type="match status" value="1"/>
</dbReference>
<keyword evidence="16" id="KW-1185">Reference proteome</keyword>
<evidence type="ECO:0000256" key="2">
    <source>
        <dbReference type="ARBA" id="ARBA00008749"/>
    </source>
</evidence>
<feature type="transmembrane region" description="Helical" evidence="13">
    <location>
        <begin position="223"/>
        <end position="245"/>
    </location>
</feature>
<dbReference type="InterPro" id="IPR015876">
    <property type="entry name" value="Acyl-CoA_DS"/>
</dbReference>
<evidence type="ECO:0000259" key="14">
    <source>
        <dbReference type="Pfam" id="PF00487"/>
    </source>
</evidence>
<dbReference type="PANTHER" id="PTHR11351:SF31">
    <property type="entry name" value="DESATURASE 1, ISOFORM A-RELATED"/>
    <property type="match status" value="1"/>
</dbReference>
<comment type="subcellular location">
    <subcellularLocation>
        <location evidence="1">Membrane</location>
        <topology evidence="1">Multi-pass membrane protein</topology>
    </subcellularLocation>
</comment>
<dbReference type="EMBL" id="SIHJ01000001">
    <property type="protein sequence ID" value="TWT36378.1"/>
    <property type="molecule type" value="Genomic_DNA"/>
</dbReference>
<accession>A0A5C5VCQ9</accession>
<keyword evidence="10 13" id="KW-0472">Membrane</keyword>
<evidence type="ECO:0000256" key="13">
    <source>
        <dbReference type="SAM" id="Phobius"/>
    </source>
</evidence>
<evidence type="ECO:0000256" key="12">
    <source>
        <dbReference type="SAM" id="MobiDB-lite"/>
    </source>
</evidence>
<keyword evidence="11" id="KW-0275">Fatty acid biosynthesis</keyword>
<feature type="transmembrane region" description="Helical" evidence="13">
    <location>
        <begin position="189"/>
        <end position="211"/>
    </location>
</feature>
<keyword evidence="5" id="KW-0276">Fatty acid metabolism</keyword>
<protein>
    <submittedName>
        <fullName evidence="15">Fatty acid desaturase</fullName>
    </submittedName>
</protein>